<name>A0A2A2HYH5_9EURY</name>
<reference evidence="2 3" key="1">
    <citation type="journal article" date="2017" name="BMC Genomics">
        <title>Genomic analysis of methanogenic archaea reveals a shift towards energy conservation.</title>
        <authorList>
            <person name="Gilmore S.P."/>
            <person name="Henske J.K."/>
            <person name="Sexton J.A."/>
            <person name="Solomon K.V."/>
            <person name="Seppala S."/>
            <person name="Yoo J.I."/>
            <person name="Huyett L.M."/>
            <person name="Pressman A."/>
            <person name="Cogan J.Z."/>
            <person name="Kivenson V."/>
            <person name="Peng X."/>
            <person name="Tan Y."/>
            <person name="Valentine D.L."/>
            <person name="O'Malley M.A."/>
        </authorList>
    </citation>
    <scope>NUCLEOTIDE SEQUENCE [LARGE SCALE GENOMIC DNA]</scope>
    <source>
        <strain evidence="2 3">MC-15</strain>
    </source>
</reference>
<proteinExistence type="predicted"/>
<evidence type="ECO:0000313" key="3">
    <source>
        <dbReference type="Proteomes" id="UP000218164"/>
    </source>
</evidence>
<organism evidence="2 3">
    <name type="scientific">Methanosarcina spelaei</name>
    <dbReference type="NCBI Taxonomy" id="1036679"/>
    <lineage>
        <taxon>Archaea</taxon>
        <taxon>Methanobacteriati</taxon>
        <taxon>Methanobacteriota</taxon>
        <taxon>Stenosarchaea group</taxon>
        <taxon>Methanomicrobia</taxon>
        <taxon>Methanosarcinales</taxon>
        <taxon>Methanosarcinaceae</taxon>
        <taxon>Methanosarcina</taxon>
    </lineage>
</organism>
<dbReference type="Proteomes" id="UP000218164">
    <property type="component" value="Unassembled WGS sequence"/>
</dbReference>
<evidence type="ECO:0000313" key="2">
    <source>
        <dbReference type="EMBL" id="PAV14472.1"/>
    </source>
</evidence>
<feature type="transmembrane region" description="Helical" evidence="1">
    <location>
        <begin position="34"/>
        <end position="55"/>
    </location>
</feature>
<evidence type="ECO:0000256" key="1">
    <source>
        <dbReference type="SAM" id="Phobius"/>
    </source>
</evidence>
<accession>A0A2A2HYH5</accession>
<keyword evidence="1" id="KW-1133">Transmembrane helix</keyword>
<comment type="caution">
    <text evidence="2">The sequence shown here is derived from an EMBL/GenBank/DDBJ whole genome shotgun (WGS) entry which is preliminary data.</text>
</comment>
<dbReference type="EMBL" id="LMVP01000003">
    <property type="protein sequence ID" value="PAV14472.1"/>
    <property type="molecule type" value="Genomic_DNA"/>
</dbReference>
<keyword evidence="3" id="KW-1185">Reference proteome</keyword>
<sequence length="97" mass="11140">MITKFNSIISDLRKTLKYESVNKLRDFTGYYENVGVLIVISFLAGIGTLIITPYWSGGFLLAFFMFLNLSFIISINIYQVFKNSLSKKKILTRISKL</sequence>
<protein>
    <submittedName>
        <fullName evidence="2">Uncharacterized protein</fullName>
    </submittedName>
</protein>
<dbReference type="AlphaFoldDB" id="A0A2A2HYH5"/>
<keyword evidence="1" id="KW-0812">Transmembrane</keyword>
<keyword evidence="1" id="KW-0472">Membrane</keyword>
<feature type="transmembrane region" description="Helical" evidence="1">
    <location>
        <begin position="61"/>
        <end position="81"/>
    </location>
</feature>
<gene>
    <name evidence="2" type="ORF">ASJ81_13550</name>
</gene>